<evidence type="ECO:0008006" key="4">
    <source>
        <dbReference type="Google" id="ProtNLM"/>
    </source>
</evidence>
<feature type="transmembrane region" description="Helical" evidence="1">
    <location>
        <begin position="99"/>
        <end position="123"/>
    </location>
</feature>
<dbReference type="AlphaFoldDB" id="A0A5C7J7E8"/>
<keyword evidence="1" id="KW-0812">Transmembrane</keyword>
<sequence length="275" mass="29049">MRKYLTIESSTHVLIALFTLTSWANIRAFLIDAGHDPVAAALLSGALGAALAVISLALTKIDLATERPTFNALVTVGAGLALLSGALQASEYSRHLSTVWAVALGFGTPVLGEIGLSLASSLFSKAQRRSELRAVNARIEAAIVGNLDQAIASFDPSTIQKRIDKTLNRVALAAVGGVESNLMAVYGEVLPDREKDEGPDNPHNVPTPDVLAAARTDKKNGRMDKALALIQCGDRPLSAIADEVGVSEKTITRYIDQFREQGHQVTVNGVCKVGA</sequence>
<feature type="transmembrane region" description="Helical" evidence="1">
    <location>
        <begin position="70"/>
        <end position="87"/>
    </location>
</feature>
<evidence type="ECO:0000256" key="1">
    <source>
        <dbReference type="SAM" id="Phobius"/>
    </source>
</evidence>
<keyword evidence="1" id="KW-1133">Transmembrane helix</keyword>
<evidence type="ECO:0000313" key="3">
    <source>
        <dbReference type="Proteomes" id="UP000321026"/>
    </source>
</evidence>
<accession>A0A5C7J7E8</accession>
<protein>
    <recommendedName>
        <fullName evidence="4">HTH domain-containing protein</fullName>
    </recommendedName>
</protein>
<evidence type="ECO:0000313" key="2">
    <source>
        <dbReference type="EMBL" id="TXG77457.1"/>
    </source>
</evidence>
<dbReference type="Proteomes" id="UP000321026">
    <property type="component" value="Unassembled WGS sequence"/>
</dbReference>
<gene>
    <name evidence="2" type="ORF">E6Q11_02725</name>
</gene>
<name>A0A5C7J7E8_9BACT</name>
<organism evidence="2 3">
    <name type="scientific">Candidatus Dojkabacteria bacterium</name>
    <dbReference type="NCBI Taxonomy" id="2099670"/>
    <lineage>
        <taxon>Bacteria</taxon>
        <taxon>Candidatus Dojkabacteria</taxon>
    </lineage>
</organism>
<feature type="transmembrane region" description="Helical" evidence="1">
    <location>
        <begin position="38"/>
        <end position="58"/>
    </location>
</feature>
<reference evidence="2 3" key="1">
    <citation type="submission" date="2018-09" db="EMBL/GenBank/DDBJ databases">
        <title>Metagenome Assembled Genomes from an Advanced Water Purification Facility.</title>
        <authorList>
            <person name="Stamps B.W."/>
            <person name="Spear J.R."/>
        </authorList>
    </citation>
    <scope>NUCLEOTIDE SEQUENCE [LARGE SCALE GENOMIC DNA]</scope>
    <source>
        <strain evidence="2">Bin_63_2</strain>
    </source>
</reference>
<keyword evidence="1" id="KW-0472">Membrane</keyword>
<dbReference type="EMBL" id="SSDS01000045">
    <property type="protein sequence ID" value="TXG77457.1"/>
    <property type="molecule type" value="Genomic_DNA"/>
</dbReference>
<comment type="caution">
    <text evidence="2">The sequence shown here is derived from an EMBL/GenBank/DDBJ whole genome shotgun (WGS) entry which is preliminary data.</text>
</comment>
<proteinExistence type="predicted"/>